<organism evidence="1 2">
    <name type="scientific">Ficus carica</name>
    <name type="common">Common fig</name>
    <dbReference type="NCBI Taxonomy" id="3494"/>
    <lineage>
        <taxon>Eukaryota</taxon>
        <taxon>Viridiplantae</taxon>
        <taxon>Streptophyta</taxon>
        <taxon>Embryophyta</taxon>
        <taxon>Tracheophyta</taxon>
        <taxon>Spermatophyta</taxon>
        <taxon>Magnoliopsida</taxon>
        <taxon>eudicotyledons</taxon>
        <taxon>Gunneridae</taxon>
        <taxon>Pentapetalae</taxon>
        <taxon>rosids</taxon>
        <taxon>fabids</taxon>
        <taxon>Rosales</taxon>
        <taxon>Moraceae</taxon>
        <taxon>Ficeae</taxon>
        <taxon>Ficus</taxon>
    </lineage>
</organism>
<comment type="caution">
    <text evidence="1">The sequence shown here is derived from an EMBL/GenBank/DDBJ whole genome shotgun (WGS) entry which is preliminary data.</text>
</comment>
<proteinExistence type="predicted"/>
<reference evidence="1" key="1">
    <citation type="submission" date="2023-07" db="EMBL/GenBank/DDBJ databases">
        <title>draft genome sequence of fig (Ficus carica).</title>
        <authorList>
            <person name="Takahashi T."/>
            <person name="Nishimura K."/>
        </authorList>
    </citation>
    <scope>NUCLEOTIDE SEQUENCE</scope>
</reference>
<protein>
    <submittedName>
        <fullName evidence="1">Uncharacterized protein</fullName>
    </submittedName>
</protein>
<dbReference type="EMBL" id="BTGU01000179">
    <property type="protein sequence ID" value="GMN64424.1"/>
    <property type="molecule type" value="Genomic_DNA"/>
</dbReference>
<evidence type="ECO:0000313" key="1">
    <source>
        <dbReference type="EMBL" id="GMN64424.1"/>
    </source>
</evidence>
<dbReference type="Proteomes" id="UP001187192">
    <property type="component" value="Unassembled WGS sequence"/>
</dbReference>
<dbReference type="AlphaFoldDB" id="A0AA88E5F4"/>
<evidence type="ECO:0000313" key="2">
    <source>
        <dbReference type="Proteomes" id="UP001187192"/>
    </source>
</evidence>
<accession>A0AA88E5F4</accession>
<sequence>MSAPRNYDSEEATFLASPLSFASGSWKVGLGSGKDK</sequence>
<gene>
    <name evidence="1" type="ORF">TIFTF001_033504</name>
</gene>
<name>A0AA88E5F4_FICCA</name>
<keyword evidence="2" id="KW-1185">Reference proteome</keyword>